<feature type="compositionally biased region" description="Polar residues" evidence="1">
    <location>
        <begin position="68"/>
        <end position="85"/>
    </location>
</feature>
<organism evidence="3 4">
    <name type="scientific">Brassica cretica</name>
    <name type="common">Mustard</name>
    <dbReference type="NCBI Taxonomy" id="69181"/>
    <lineage>
        <taxon>Eukaryota</taxon>
        <taxon>Viridiplantae</taxon>
        <taxon>Streptophyta</taxon>
        <taxon>Embryophyta</taxon>
        <taxon>Tracheophyta</taxon>
        <taxon>Spermatophyta</taxon>
        <taxon>Magnoliopsida</taxon>
        <taxon>eudicotyledons</taxon>
        <taxon>Gunneridae</taxon>
        <taxon>Pentapetalae</taxon>
        <taxon>rosids</taxon>
        <taxon>malvids</taxon>
        <taxon>Brassicales</taxon>
        <taxon>Brassicaceae</taxon>
        <taxon>Brassiceae</taxon>
        <taxon>Brassica</taxon>
    </lineage>
</organism>
<feature type="compositionally biased region" description="Polar residues" evidence="1">
    <location>
        <begin position="1126"/>
        <end position="1151"/>
    </location>
</feature>
<dbReference type="PANTHER" id="PTHR11477">
    <property type="entry name" value="TRANSCRIPTION FACTOR S-II ZINC FINGER DOMAIN-CONTAINING PROTEIN"/>
    <property type="match status" value="1"/>
</dbReference>
<feature type="compositionally biased region" description="Basic and acidic residues" evidence="1">
    <location>
        <begin position="350"/>
        <end position="364"/>
    </location>
</feature>
<feature type="region of interest" description="Disordered" evidence="1">
    <location>
        <begin position="585"/>
        <end position="631"/>
    </location>
</feature>
<protein>
    <recommendedName>
        <fullName evidence="2">TFIIS central domain-containing protein</fullName>
    </recommendedName>
</protein>
<keyword evidence="4" id="KW-1185">Reference proteome</keyword>
<feature type="compositionally biased region" description="Low complexity" evidence="1">
    <location>
        <begin position="1083"/>
        <end position="1094"/>
    </location>
</feature>
<feature type="region of interest" description="Disordered" evidence="1">
    <location>
        <begin position="1"/>
        <end position="38"/>
    </location>
</feature>
<dbReference type="InterPro" id="IPR012921">
    <property type="entry name" value="SPOC_C"/>
</dbReference>
<dbReference type="EMBL" id="QGKV02000299">
    <property type="protein sequence ID" value="KAF3593200.1"/>
    <property type="molecule type" value="Genomic_DNA"/>
</dbReference>
<feature type="compositionally biased region" description="Polar residues" evidence="1">
    <location>
        <begin position="985"/>
        <end position="1006"/>
    </location>
</feature>
<name>A0ABQ7E9Y5_BRACR</name>
<gene>
    <name evidence="3" type="ORF">DY000_02026034</name>
</gene>
<evidence type="ECO:0000256" key="1">
    <source>
        <dbReference type="SAM" id="MobiDB-lite"/>
    </source>
</evidence>
<dbReference type="SMART" id="SM00510">
    <property type="entry name" value="TFS2M"/>
    <property type="match status" value="1"/>
</dbReference>
<feature type="compositionally biased region" description="Pro residues" evidence="1">
    <location>
        <begin position="1191"/>
        <end position="1201"/>
    </location>
</feature>
<dbReference type="PROSITE" id="PS51321">
    <property type="entry name" value="TFIIS_CENTRAL"/>
    <property type="match status" value="1"/>
</dbReference>
<feature type="region of interest" description="Disordered" evidence="1">
    <location>
        <begin position="653"/>
        <end position="703"/>
    </location>
</feature>
<dbReference type="InterPro" id="IPR036575">
    <property type="entry name" value="TFIIS_cen_dom_sf"/>
</dbReference>
<proteinExistence type="predicted"/>
<feature type="compositionally biased region" description="Basic and acidic residues" evidence="1">
    <location>
        <begin position="253"/>
        <end position="269"/>
    </location>
</feature>
<evidence type="ECO:0000313" key="3">
    <source>
        <dbReference type="EMBL" id="KAF3593200.1"/>
    </source>
</evidence>
<feature type="compositionally biased region" description="Basic and acidic residues" evidence="1">
    <location>
        <begin position="325"/>
        <end position="341"/>
    </location>
</feature>
<evidence type="ECO:0000313" key="4">
    <source>
        <dbReference type="Proteomes" id="UP000266723"/>
    </source>
</evidence>
<dbReference type="Pfam" id="PF07744">
    <property type="entry name" value="SPOC"/>
    <property type="match status" value="1"/>
</dbReference>
<feature type="compositionally biased region" description="Low complexity" evidence="1">
    <location>
        <begin position="1224"/>
        <end position="1235"/>
    </location>
</feature>
<feature type="region of interest" description="Disordered" evidence="1">
    <location>
        <begin position="945"/>
        <end position="1006"/>
    </location>
</feature>
<feature type="compositionally biased region" description="Pro residues" evidence="1">
    <location>
        <begin position="1050"/>
        <end position="1060"/>
    </location>
</feature>
<feature type="region of interest" description="Disordered" evidence="1">
    <location>
        <begin position="68"/>
        <end position="111"/>
    </location>
</feature>
<dbReference type="InterPro" id="IPR003618">
    <property type="entry name" value="TFIIS_cen_dom"/>
</dbReference>
<dbReference type="Gene3D" id="1.10.472.30">
    <property type="entry name" value="Transcription elongation factor S-II, central domain"/>
    <property type="match status" value="1"/>
</dbReference>
<feature type="compositionally biased region" description="Low complexity" evidence="1">
    <location>
        <begin position="86"/>
        <end position="102"/>
    </location>
</feature>
<feature type="region of interest" description="Disordered" evidence="1">
    <location>
        <begin position="179"/>
        <end position="203"/>
    </location>
</feature>
<feature type="region of interest" description="Disordered" evidence="1">
    <location>
        <begin position="236"/>
        <end position="404"/>
    </location>
</feature>
<evidence type="ECO:0000259" key="2">
    <source>
        <dbReference type="PROSITE" id="PS51321"/>
    </source>
</evidence>
<comment type="caution">
    <text evidence="3">The sequence shown here is derived from an EMBL/GenBank/DDBJ whole genome shotgun (WGS) entry which is preliminary data.</text>
</comment>
<dbReference type="PANTHER" id="PTHR11477:SF20">
    <property type="entry name" value="SPOC DOMAIN _ TRANSCRIPTION ELONGATION FACTOR S-II PROTEIN"/>
    <property type="match status" value="1"/>
</dbReference>
<dbReference type="SUPFAM" id="SSF46942">
    <property type="entry name" value="Elongation factor TFIIS domain 2"/>
    <property type="match status" value="1"/>
</dbReference>
<feature type="domain" description="TFIIS central" evidence="2">
    <location>
        <begin position="441"/>
        <end position="557"/>
    </location>
</feature>
<accession>A0ABQ7E9Y5</accession>
<dbReference type="Proteomes" id="UP000266723">
    <property type="component" value="Unassembled WGS sequence"/>
</dbReference>
<feature type="compositionally biased region" description="Polar residues" evidence="1">
    <location>
        <begin position="677"/>
        <end position="687"/>
    </location>
</feature>
<feature type="compositionally biased region" description="Basic and acidic residues" evidence="1">
    <location>
        <begin position="16"/>
        <end position="26"/>
    </location>
</feature>
<dbReference type="Pfam" id="PF07500">
    <property type="entry name" value="TFIIS_M"/>
    <property type="match status" value="1"/>
</dbReference>
<feature type="region of interest" description="Disordered" evidence="1">
    <location>
        <begin position="1020"/>
        <end position="1244"/>
    </location>
</feature>
<sequence>MSGDMGAEQVSTNMEESLKADPDTFKDPNLVEIGSNDLPVQDMTVSDIKEEEPVGLTCGNVDLPKVETSVSCPEDISSQPSVLADSQSKVESSVSGPSSFTSEPEGISSQPCVLADSQSKVETSVSAPMSFTFEPESITSQPSDLADSQLKVETFVSGPVSFTFEPEGVSVQPSILADSQSNVEASVSDPMSSTFEPEGVSVQSSVLADSQSLQTRLQPLVPRGYSIDRSLAACRSPRSFQLTGKRKLPPESASEKPNKRVESVHHRPWLEQFYSEPAHMPSSTTLSPKTEHPPVLAKKVKQTEPASQRKQVMNKKQPGPSQDSTKTHNEGNESLRSKMKESLAAALALVHEHEESPKEKKTSETDEASAPVAESNEPASTCDVNVPADEGNGRILPQQSSNDTEMNYVNQSDVQKTQYDDVFPCDDGPFSGSYFSSDELLLGNGLSWVLEPVSDLEERRKENEDPNLLASKIELELYKLFGGVNKKYKEKGRSLLFNLKDKNNPELRESVMSGKISPERLCSMTAEELASKELSQWRQAKAEEMAEMVVLRDADIDVSRLVRKTHKGEFQVEVDPVESEMVDVSAGITSRSRPRAKAKSSLNKNDSQKASSDKGDMTEETDPMQGLSMDDEMKDVGFLAPIVSLDEFMESLNTEPPFGSPQHGNAVKEEVAASDSGAVSNIKSPSRSPKETCESVSPKTELQKAIVTSPKPDVGVKLGVDVSKPEEEAPLVTNSKEEHIWGGLLQLSASSVVSVTGIFKRQYHGEKAKTSEWPTMVEVKGRVRLSAFGKFVQELPLSRSRVLMVINVVCKDGISQSQRDSLFEVAKSYVADQRVGYAEPTSGVELYLCPSRGETLDLLSKVISKDHLDEAKSSDNIGLIGLVVWRRAVSSPASRHKPGFKRQHSSLKNHQPPVVVAGTKSSVLAPVNKKSSASLNVKNHHQPPVVAVSMGNHGCEDDDDDEDLPPGFGPAAVKDDDDDLPEFNFNPSTAPPVTSSPRQAVVPQSRSLNQVRELILKYGNSAGKQPWNGQDDDDDDIPEWQPQVSGHQIQPPPPPPPSGPPFHSRAMARPQGQHGAGPSDGWRPNQNAPRQQQQYSAHDDDDEDLPPGFGPAAVKDDDDDLPEFNFNPSTAPPVTSSPRQAVVPQSRSLNQVRELILKYGNSAGKQPWNGQDDDDDDIPEWQPQVSGHQIQPPPPPPPSGPPFHSRAMARPQGQHGAGPSDGWRPNQNAPRQQQQYSARRNRGF</sequence>
<reference evidence="3 4" key="1">
    <citation type="journal article" date="2020" name="BMC Genomics">
        <title>Intraspecific diversification of the crop wild relative Brassica cretica Lam. using demographic model selection.</title>
        <authorList>
            <person name="Kioukis A."/>
            <person name="Michalopoulou V.A."/>
            <person name="Briers L."/>
            <person name="Pirintsos S."/>
            <person name="Studholme D.J."/>
            <person name="Pavlidis P."/>
            <person name="Sarris P.F."/>
        </authorList>
    </citation>
    <scope>NUCLEOTIDE SEQUENCE [LARGE SCALE GENOMIC DNA]</scope>
    <source>
        <strain evidence="4">cv. PFS-1207/04</strain>
    </source>
</reference>
<dbReference type="CDD" id="cd21538">
    <property type="entry name" value="SPOC_TFIIS"/>
    <property type="match status" value="1"/>
</dbReference>